<protein>
    <submittedName>
        <fullName evidence="2">Uncharacterized protein</fullName>
    </submittedName>
</protein>
<dbReference type="AlphaFoldDB" id="A0A926EH88"/>
<keyword evidence="1" id="KW-0812">Transmembrane</keyword>
<comment type="caution">
    <text evidence="2">The sequence shown here is derived from an EMBL/GenBank/DDBJ whole genome shotgun (WGS) entry which is preliminary data.</text>
</comment>
<reference evidence="2" key="1">
    <citation type="submission" date="2020-08" db="EMBL/GenBank/DDBJ databases">
        <title>Genome public.</title>
        <authorList>
            <person name="Liu C."/>
            <person name="Sun Q."/>
        </authorList>
    </citation>
    <scope>NUCLEOTIDE SEQUENCE</scope>
    <source>
        <strain evidence="2">NSJ-12</strain>
    </source>
</reference>
<dbReference type="RefSeq" id="WP_177671181.1">
    <property type="nucleotide sequence ID" value="NZ_JACRSY010000001.1"/>
</dbReference>
<accession>A0A926EH88</accession>
<evidence type="ECO:0000313" key="2">
    <source>
        <dbReference type="EMBL" id="MBC8578073.1"/>
    </source>
</evidence>
<feature type="transmembrane region" description="Helical" evidence="1">
    <location>
        <begin position="41"/>
        <end position="63"/>
    </location>
</feature>
<sequence>MKPMGFVLLVIGVMLIFAARRIVLSKVRLEEKDKNEMEMLASGGVIAVKVSGFIVAVMGFLFLMM</sequence>
<evidence type="ECO:0000313" key="3">
    <source>
        <dbReference type="Proteomes" id="UP000655830"/>
    </source>
</evidence>
<keyword evidence="1" id="KW-0472">Membrane</keyword>
<name>A0A926EH88_9FIRM</name>
<proteinExistence type="predicted"/>
<keyword evidence="3" id="KW-1185">Reference proteome</keyword>
<gene>
    <name evidence="2" type="ORF">H8718_00780</name>
</gene>
<evidence type="ECO:0000256" key="1">
    <source>
        <dbReference type="SAM" id="Phobius"/>
    </source>
</evidence>
<dbReference type="Proteomes" id="UP000655830">
    <property type="component" value="Unassembled WGS sequence"/>
</dbReference>
<keyword evidence="1" id="KW-1133">Transmembrane helix</keyword>
<organism evidence="2 3">
    <name type="scientific">Zhenhengia yiwuensis</name>
    <dbReference type="NCBI Taxonomy" id="2763666"/>
    <lineage>
        <taxon>Bacteria</taxon>
        <taxon>Bacillati</taxon>
        <taxon>Bacillota</taxon>
        <taxon>Clostridia</taxon>
        <taxon>Lachnospirales</taxon>
        <taxon>Lachnospiraceae</taxon>
        <taxon>Zhenhengia</taxon>
    </lineage>
</organism>
<dbReference type="EMBL" id="JACRSY010000001">
    <property type="protein sequence ID" value="MBC8578073.1"/>
    <property type="molecule type" value="Genomic_DNA"/>
</dbReference>